<comment type="similarity">
    <text evidence="5">Belongs to the binding-protein-dependent transport system permease family.</text>
</comment>
<dbReference type="PANTHER" id="PTHR43759">
    <property type="entry name" value="TREHALOSE TRANSPORT SYSTEM PERMEASE PROTEIN SUGA"/>
    <property type="match status" value="1"/>
</dbReference>
<comment type="subcellular location">
    <subcellularLocation>
        <location evidence="1 5">Cell membrane</location>
        <topology evidence="1 5">Multi-pass membrane protein</topology>
    </subcellularLocation>
</comment>
<dbReference type="GO" id="GO:0055085">
    <property type="term" value="P:transmembrane transport"/>
    <property type="evidence" value="ECO:0007669"/>
    <property type="project" value="InterPro"/>
</dbReference>
<dbReference type="Gene3D" id="1.10.3720.10">
    <property type="entry name" value="MetI-like"/>
    <property type="match status" value="1"/>
</dbReference>
<evidence type="ECO:0000256" key="4">
    <source>
        <dbReference type="ARBA" id="ARBA00023136"/>
    </source>
</evidence>
<comment type="caution">
    <text evidence="7">The sequence shown here is derived from an EMBL/GenBank/DDBJ whole genome shotgun (WGS) entry which is preliminary data.</text>
</comment>
<dbReference type="OrthoDB" id="9801818at2"/>
<keyword evidence="8" id="KW-1185">Reference proteome</keyword>
<feature type="domain" description="ABC transmembrane type-1" evidence="6">
    <location>
        <begin position="119"/>
        <end position="331"/>
    </location>
</feature>
<organism evidence="7 8">
    <name type="scientific">Denitrobaculum tricleocarpae</name>
    <dbReference type="NCBI Taxonomy" id="2591009"/>
    <lineage>
        <taxon>Bacteria</taxon>
        <taxon>Pseudomonadati</taxon>
        <taxon>Pseudomonadota</taxon>
        <taxon>Alphaproteobacteria</taxon>
        <taxon>Rhodospirillales</taxon>
        <taxon>Rhodospirillaceae</taxon>
        <taxon>Denitrobaculum</taxon>
    </lineage>
</organism>
<evidence type="ECO:0000256" key="2">
    <source>
        <dbReference type="ARBA" id="ARBA00022692"/>
    </source>
</evidence>
<evidence type="ECO:0000256" key="3">
    <source>
        <dbReference type="ARBA" id="ARBA00022989"/>
    </source>
</evidence>
<feature type="transmembrane region" description="Helical" evidence="5">
    <location>
        <begin position="153"/>
        <end position="177"/>
    </location>
</feature>
<name>A0A545TN54_9PROT</name>
<gene>
    <name evidence="7" type="ORF">FKG95_18030</name>
</gene>
<protein>
    <submittedName>
        <fullName evidence="7">Sugar ABC transporter permease</fullName>
    </submittedName>
</protein>
<evidence type="ECO:0000313" key="8">
    <source>
        <dbReference type="Proteomes" id="UP000315252"/>
    </source>
</evidence>
<dbReference type="InterPro" id="IPR000515">
    <property type="entry name" value="MetI-like"/>
</dbReference>
<reference evidence="7 8" key="1">
    <citation type="submission" date="2019-06" db="EMBL/GenBank/DDBJ databases">
        <title>Whole genome sequence for Rhodospirillaceae sp. R148.</title>
        <authorList>
            <person name="Wang G."/>
        </authorList>
    </citation>
    <scope>NUCLEOTIDE SEQUENCE [LARGE SCALE GENOMIC DNA]</scope>
    <source>
        <strain evidence="7 8">R148</strain>
    </source>
</reference>
<evidence type="ECO:0000256" key="1">
    <source>
        <dbReference type="ARBA" id="ARBA00004651"/>
    </source>
</evidence>
<feature type="transmembrane region" description="Helical" evidence="5">
    <location>
        <begin position="62"/>
        <end position="81"/>
    </location>
</feature>
<feature type="transmembrane region" description="Helical" evidence="5">
    <location>
        <begin position="36"/>
        <end position="55"/>
    </location>
</feature>
<keyword evidence="2 5" id="KW-0812">Transmembrane</keyword>
<keyword evidence="3 5" id="KW-1133">Transmembrane helix</keyword>
<evidence type="ECO:0000259" key="6">
    <source>
        <dbReference type="PROSITE" id="PS50928"/>
    </source>
</evidence>
<evidence type="ECO:0000256" key="5">
    <source>
        <dbReference type="RuleBase" id="RU363032"/>
    </source>
</evidence>
<sequence length="341" mass="38631">MKVWEVYPLRVAFLSIPAALLISALAITLLPPSVSFWVSGAVCVFSAFLFVAYAWGRHAGGLLVAPAIALLFIMNIFPLLWSFGLSFFHYRANRLAPPRFAGLHYYEKVLTDPVVWDRLQVTAQLVVLTVSLQMIVGFLLAMLFAKQFPLRRVLLILVLTPMMLSFVAVGAFFRYYYEPTFGLLSQAVRVFTGEPFVLLQSTAGAIAGIVFADAWMWSPFVMLLVLAGLVSVPKYLYEAASIDRISHWRRFWYITFPYVRSLLMLALLFRTIEAFKLFDVVFLLTEGGPGTSTETIAVYVYRVSFQYFKTSESAALAYILLFTVIVLTNLYLYFANQRNRT</sequence>
<dbReference type="PANTHER" id="PTHR43759:SF1">
    <property type="entry name" value="GLUCOSE IMPORT SYSTEM PERMEASE PROTEIN GLCT"/>
    <property type="match status" value="1"/>
</dbReference>
<keyword evidence="4 5" id="KW-0472">Membrane</keyword>
<dbReference type="InterPro" id="IPR052730">
    <property type="entry name" value="Sugar_ABC_transporter"/>
</dbReference>
<proteinExistence type="inferred from homology"/>
<dbReference type="PROSITE" id="PS50928">
    <property type="entry name" value="ABC_TM1"/>
    <property type="match status" value="1"/>
</dbReference>
<dbReference type="Proteomes" id="UP000315252">
    <property type="component" value="Unassembled WGS sequence"/>
</dbReference>
<dbReference type="InterPro" id="IPR035906">
    <property type="entry name" value="MetI-like_sf"/>
</dbReference>
<accession>A0A545TN54</accession>
<dbReference type="CDD" id="cd06261">
    <property type="entry name" value="TM_PBP2"/>
    <property type="match status" value="1"/>
</dbReference>
<feature type="transmembrane region" description="Helical" evidence="5">
    <location>
        <begin position="315"/>
        <end position="334"/>
    </location>
</feature>
<feature type="transmembrane region" description="Helical" evidence="5">
    <location>
        <begin position="121"/>
        <end position="141"/>
    </location>
</feature>
<dbReference type="SUPFAM" id="SSF161098">
    <property type="entry name" value="MetI-like"/>
    <property type="match status" value="1"/>
</dbReference>
<evidence type="ECO:0000313" key="7">
    <source>
        <dbReference type="EMBL" id="TQV78657.1"/>
    </source>
</evidence>
<feature type="transmembrane region" description="Helical" evidence="5">
    <location>
        <begin position="251"/>
        <end position="272"/>
    </location>
</feature>
<dbReference type="EMBL" id="VHSH01000006">
    <property type="protein sequence ID" value="TQV78657.1"/>
    <property type="molecule type" value="Genomic_DNA"/>
</dbReference>
<dbReference type="Pfam" id="PF00528">
    <property type="entry name" value="BPD_transp_1"/>
    <property type="match status" value="1"/>
</dbReference>
<feature type="transmembrane region" description="Helical" evidence="5">
    <location>
        <begin position="197"/>
        <end position="230"/>
    </location>
</feature>
<dbReference type="GO" id="GO:0005886">
    <property type="term" value="C:plasma membrane"/>
    <property type="evidence" value="ECO:0007669"/>
    <property type="project" value="UniProtKB-SubCell"/>
</dbReference>
<dbReference type="AlphaFoldDB" id="A0A545TN54"/>
<keyword evidence="5" id="KW-0813">Transport</keyword>